<dbReference type="SMART" id="SM00344">
    <property type="entry name" value="HTH_ASNC"/>
    <property type="match status" value="1"/>
</dbReference>
<dbReference type="EMBL" id="JABAIM010000005">
    <property type="protein sequence ID" value="NLR76815.1"/>
    <property type="molecule type" value="Genomic_DNA"/>
</dbReference>
<evidence type="ECO:0000313" key="5">
    <source>
        <dbReference type="EMBL" id="NLR76815.1"/>
    </source>
</evidence>
<organism evidence="5 6">
    <name type="scientific">Leeia aquatica</name>
    <dbReference type="NCBI Taxonomy" id="2725557"/>
    <lineage>
        <taxon>Bacteria</taxon>
        <taxon>Pseudomonadati</taxon>
        <taxon>Pseudomonadota</taxon>
        <taxon>Betaproteobacteria</taxon>
        <taxon>Neisseriales</taxon>
        <taxon>Leeiaceae</taxon>
        <taxon>Leeia</taxon>
    </lineage>
</organism>
<dbReference type="SUPFAM" id="SSF46785">
    <property type="entry name" value="Winged helix' DNA-binding domain"/>
    <property type="match status" value="1"/>
</dbReference>
<dbReference type="CDD" id="cd00090">
    <property type="entry name" value="HTH_ARSR"/>
    <property type="match status" value="1"/>
</dbReference>
<reference evidence="5 6" key="1">
    <citation type="submission" date="2020-04" db="EMBL/GenBank/DDBJ databases">
        <title>Draft genome of Leeia sp. IMCC25680.</title>
        <authorList>
            <person name="Song J."/>
            <person name="Cho J.-C."/>
        </authorList>
    </citation>
    <scope>NUCLEOTIDE SEQUENCE [LARGE SCALE GENOMIC DNA]</scope>
    <source>
        <strain evidence="5 6">IMCC25680</strain>
    </source>
</reference>
<dbReference type="InterPro" id="IPR011008">
    <property type="entry name" value="Dimeric_a/b-barrel"/>
</dbReference>
<evidence type="ECO:0000256" key="1">
    <source>
        <dbReference type="ARBA" id="ARBA00023015"/>
    </source>
</evidence>
<evidence type="ECO:0000259" key="4">
    <source>
        <dbReference type="PROSITE" id="PS50956"/>
    </source>
</evidence>
<dbReference type="PRINTS" id="PR00033">
    <property type="entry name" value="HTHASNC"/>
</dbReference>
<dbReference type="InterPro" id="IPR019888">
    <property type="entry name" value="Tscrpt_reg_AsnC-like"/>
</dbReference>
<gene>
    <name evidence="5" type="ORF">HF682_16730</name>
</gene>
<feature type="domain" description="HTH asnC-type" evidence="4">
    <location>
        <begin position="7"/>
        <end position="68"/>
    </location>
</feature>
<keyword evidence="6" id="KW-1185">Reference proteome</keyword>
<evidence type="ECO:0000256" key="3">
    <source>
        <dbReference type="ARBA" id="ARBA00023163"/>
    </source>
</evidence>
<keyword evidence="1" id="KW-0805">Transcription regulation</keyword>
<dbReference type="InterPro" id="IPR036390">
    <property type="entry name" value="WH_DNA-bd_sf"/>
</dbReference>
<keyword evidence="3" id="KW-0804">Transcription</keyword>
<keyword evidence="2" id="KW-0238">DNA-binding</keyword>
<dbReference type="Gene3D" id="1.10.10.10">
    <property type="entry name" value="Winged helix-like DNA-binding domain superfamily/Winged helix DNA-binding domain"/>
    <property type="match status" value="1"/>
</dbReference>
<dbReference type="SUPFAM" id="SSF54909">
    <property type="entry name" value="Dimeric alpha+beta barrel"/>
    <property type="match status" value="1"/>
</dbReference>
<dbReference type="Pfam" id="PF01037">
    <property type="entry name" value="AsnC_trans_reg"/>
    <property type="match status" value="1"/>
</dbReference>
<dbReference type="InterPro" id="IPR000485">
    <property type="entry name" value="AsnC-type_HTH_dom"/>
</dbReference>
<dbReference type="Pfam" id="PF13412">
    <property type="entry name" value="HTH_24"/>
    <property type="match status" value="1"/>
</dbReference>
<dbReference type="PANTHER" id="PTHR30154:SF46">
    <property type="entry name" value="TRANSCRIPTIONAL REGULATORY PROTEIN"/>
    <property type="match status" value="1"/>
</dbReference>
<dbReference type="AlphaFoldDB" id="A0A847SD11"/>
<name>A0A847SD11_9NEIS</name>
<proteinExistence type="predicted"/>
<dbReference type="InterPro" id="IPR036388">
    <property type="entry name" value="WH-like_DNA-bd_sf"/>
</dbReference>
<dbReference type="Proteomes" id="UP000587991">
    <property type="component" value="Unassembled WGS sequence"/>
</dbReference>
<dbReference type="PANTHER" id="PTHR30154">
    <property type="entry name" value="LEUCINE-RESPONSIVE REGULATORY PROTEIN"/>
    <property type="match status" value="1"/>
</dbReference>
<accession>A0A847SD11</accession>
<dbReference type="Gene3D" id="3.30.70.920">
    <property type="match status" value="1"/>
</dbReference>
<dbReference type="GO" id="GO:0006355">
    <property type="term" value="P:regulation of DNA-templated transcription"/>
    <property type="evidence" value="ECO:0007669"/>
    <property type="project" value="UniProtKB-ARBA"/>
</dbReference>
<dbReference type="GO" id="GO:0005829">
    <property type="term" value="C:cytosol"/>
    <property type="evidence" value="ECO:0007669"/>
    <property type="project" value="TreeGrafter"/>
</dbReference>
<sequence length="163" mass="18556">MSKTVRLDKTDRRILMVLQQEGRISNIELARRVSLSPSPCLRRLQRLEEEGVIDRYVALVNPEKLGVGLLAYVNVSLDKRNPQATDAFKQVVHHWPEVTECYAMTGEMDYLLRVMVTDLQHFSRFVMDKVLKQAGVLDVKSSFALEGVKRTTALPIEALAEED</sequence>
<protein>
    <submittedName>
        <fullName evidence="5">Lrp/AsnC family transcriptional regulator</fullName>
    </submittedName>
</protein>
<dbReference type="InterPro" id="IPR019887">
    <property type="entry name" value="Tscrpt_reg_AsnC/Lrp_C"/>
</dbReference>
<dbReference type="FunFam" id="1.10.10.10:FF:000186">
    <property type="entry name" value="AsnC family transcriptional regulator"/>
    <property type="match status" value="1"/>
</dbReference>
<evidence type="ECO:0000313" key="6">
    <source>
        <dbReference type="Proteomes" id="UP000587991"/>
    </source>
</evidence>
<dbReference type="PROSITE" id="PS50956">
    <property type="entry name" value="HTH_ASNC_2"/>
    <property type="match status" value="1"/>
</dbReference>
<dbReference type="RefSeq" id="WP_168878490.1">
    <property type="nucleotide sequence ID" value="NZ_JABAIM010000005.1"/>
</dbReference>
<dbReference type="InterPro" id="IPR011991">
    <property type="entry name" value="ArsR-like_HTH"/>
</dbReference>
<evidence type="ECO:0000256" key="2">
    <source>
        <dbReference type="ARBA" id="ARBA00023125"/>
    </source>
</evidence>
<dbReference type="GO" id="GO:0043200">
    <property type="term" value="P:response to amino acid"/>
    <property type="evidence" value="ECO:0007669"/>
    <property type="project" value="TreeGrafter"/>
</dbReference>
<comment type="caution">
    <text evidence="5">The sequence shown here is derived from an EMBL/GenBank/DDBJ whole genome shotgun (WGS) entry which is preliminary data.</text>
</comment>
<dbReference type="GO" id="GO:0043565">
    <property type="term" value="F:sequence-specific DNA binding"/>
    <property type="evidence" value="ECO:0007669"/>
    <property type="project" value="InterPro"/>
</dbReference>